<sequence length="368" mass="41154">MKVDGNDIKDILDPVKGIGFDDKKAGVFKIDVIDAVSKNWSYLFENNKEVIKEVLKNTPGNVFVKEIEVPGKPGEKTIEIYYVDENGKEQPLDFNALETKTRITRGAIGTDGKVAKYDEAGLVEPTTPEAIKKAEGQVIFRYAGEEKGTYDYLNITEEVRTALTHNTVKEELSKYLSKGGSVYYGEIVDGDGKNVLYRIVIDPITGQETKEIIDISENIIREITNNDKIIDLINEKTKEIIKTGVTTETGEVIGEFKVFKTIVSATVDQGKTSDDTLVDYNTQFNKDIELAQFSRLLNVEILDENGQVILNTVTDVKVVSTDLAKSTITFRFGVGKMYAPLASGKKYDVILRYISNQKFEIKYPKTKP</sequence>
<reference evidence="1 2" key="1">
    <citation type="submission" date="2011-11" db="EMBL/GenBank/DDBJ databases">
        <title>The Genome Sequence of Myroides odoratimimus CIP 101113.</title>
        <authorList>
            <person name="Earl A."/>
            <person name="Ward D."/>
            <person name="Feldgarden M."/>
            <person name="Gevers D."/>
            <person name="Huys G."/>
            <person name="Young S.K."/>
            <person name="Zeng Q."/>
            <person name="Gargeya S."/>
            <person name="Fitzgerald M."/>
            <person name="Haas B."/>
            <person name="Abouelleil A."/>
            <person name="Alvarado L."/>
            <person name="Arachchi H.M."/>
            <person name="Berlin A."/>
            <person name="Brown A."/>
            <person name="Chapman S.B."/>
            <person name="Chen Z."/>
            <person name="Dunbar C."/>
            <person name="Freedman E."/>
            <person name="Gearin G."/>
            <person name="Goldberg J."/>
            <person name="Griggs A."/>
            <person name="Gujja S."/>
            <person name="Heiman D."/>
            <person name="Howarth C."/>
            <person name="Larson L."/>
            <person name="Lui A."/>
            <person name="MacDonald P.J.P."/>
            <person name="Montmayeur A."/>
            <person name="Murphy C."/>
            <person name="Neiman D."/>
            <person name="Pearson M."/>
            <person name="Priest M."/>
            <person name="Roberts A."/>
            <person name="Saif S."/>
            <person name="Shea T."/>
            <person name="Shenoy N."/>
            <person name="Sisk P."/>
            <person name="Stolte C."/>
            <person name="Sykes S."/>
            <person name="Wortman J."/>
            <person name="Nusbaum C."/>
            <person name="Birren B."/>
        </authorList>
    </citation>
    <scope>NUCLEOTIDE SEQUENCE [LARGE SCALE GENOMIC DNA]</scope>
    <source>
        <strain evidence="1 2">CIP 101113</strain>
    </source>
</reference>
<accession>A0AAV3F055</accession>
<protein>
    <submittedName>
        <fullName evidence="1">Uncharacterized protein</fullName>
    </submittedName>
</protein>
<gene>
    <name evidence="1" type="ORF">HMPREF9715_02665</name>
</gene>
<evidence type="ECO:0000313" key="2">
    <source>
        <dbReference type="Proteomes" id="UP000004834"/>
    </source>
</evidence>
<dbReference type="EMBL" id="AGEE01000037">
    <property type="protein sequence ID" value="EHO08035.1"/>
    <property type="molecule type" value="Genomic_DNA"/>
</dbReference>
<dbReference type="RefSeq" id="WP_006264190.1">
    <property type="nucleotide sequence ID" value="NZ_JH590838.1"/>
</dbReference>
<evidence type="ECO:0000313" key="1">
    <source>
        <dbReference type="EMBL" id="EHO08035.1"/>
    </source>
</evidence>
<organism evidence="1 2">
    <name type="scientific">Myroides odoratimimus CIP 101113</name>
    <dbReference type="NCBI Taxonomy" id="883154"/>
    <lineage>
        <taxon>Bacteria</taxon>
        <taxon>Pseudomonadati</taxon>
        <taxon>Bacteroidota</taxon>
        <taxon>Flavobacteriia</taxon>
        <taxon>Flavobacteriales</taxon>
        <taxon>Flavobacteriaceae</taxon>
        <taxon>Myroides</taxon>
    </lineage>
</organism>
<dbReference type="AlphaFoldDB" id="A0AAV3F055"/>
<comment type="caution">
    <text evidence="1">The sequence shown here is derived from an EMBL/GenBank/DDBJ whole genome shotgun (WGS) entry which is preliminary data.</text>
</comment>
<dbReference type="Proteomes" id="UP000004834">
    <property type="component" value="Unassembled WGS sequence"/>
</dbReference>
<name>A0AAV3F055_9FLAO</name>
<proteinExistence type="predicted"/>